<dbReference type="InterPro" id="IPR015424">
    <property type="entry name" value="PyrdxlP-dep_Trfase"/>
</dbReference>
<dbReference type="Pfam" id="PF00155">
    <property type="entry name" value="Aminotran_1_2"/>
    <property type="match status" value="1"/>
</dbReference>
<organism evidence="7 8">
    <name type="scientific">Roseibium denhamense</name>
    <dbReference type="NCBI Taxonomy" id="76305"/>
    <lineage>
        <taxon>Bacteria</taxon>
        <taxon>Pseudomonadati</taxon>
        <taxon>Pseudomonadota</taxon>
        <taxon>Alphaproteobacteria</taxon>
        <taxon>Hyphomicrobiales</taxon>
        <taxon>Stappiaceae</taxon>
        <taxon>Roseibium</taxon>
    </lineage>
</organism>
<dbReference type="Proteomes" id="UP001157914">
    <property type="component" value="Unassembled WGS sequence"/>
</dbReference>
<keyword evidence="5" id="KW-0804">Transcription</keyword>
<evidence type="ECO:0000259" key="6">
    <source>
        <dbReference type="PROSITE" id="PS50949"/>
    </source>
</evidence>
<dbReference type="InterPro" id="IPR015421">
    <property type="entry name" value="PyrdxlP-dep_Trfase_major"/>
</dbReference>
<dbReference type="Pfam" id="PF00392">
    <property type="entry name" value="GntR"/>
    <property type="match status" value="1"/>
</dbReference>
<dbReference type="EMBL" id="FXTT01000001">
    <property type="protein sequence ID" value="SMP05385.1"/>
    <property type="molecule type" value="Genomic_DNA"/>
</dbReference>
<keyword evidence="8" id="KW-1185">Reference proteome</keyword>
<protein>
    <submittedName>
        <fullName evidence="7">GntR family transcriptional regulator / MocR family aminotransferase</fullName>
    </submittedName>
</protein>
<accession>A0ABY1NB53</accession>
<dbReference type="SUPFAM" id="SSF46785">
    <property type="entry name" value="Winged helix' DNA-binding domain"/>
    <property type="match status" value="1"/>
</dbReference>
<proteinExistence type="inferred from homology"/>
<feature type="domain" description="HTH gntR-type" evidence="6">
    <location>
        <begin position="19"/>
        <end position="87"/>
    </location>
</feature>
<dbReference type="PANTHER" id="PTHR46577:SF1">
    <property type="entry name" value="HTH-TYPE TRANSCRIPTIONAL REGULATORY PROTEIN GABR"/>
    <property type="match status" value="1"/>
</dbReference>
<gene>
    <name evidence="7" type="ORF">SAMN06265374_0697</name>
</gene>
<evidence type="ECO:0000256" key="1">
    <source>
        <dbReference type="ARBA" id="ARBA00005384"/>
    </source>
</evidence>
<keyword evidence="3" id="KW-0805">Transcription regulation</keyword>
<dbReference type="CDD" id="cd07377">
    <property type="entry name" value="WHTH_GntR"/>
    <property type="match status" value="1"/>
</dbReference>
<reference evidence="7 8" key="1">
    <citation type="submission" date="2017-05" db="EMBL/GenBank/DDBJ databases">
        <authorList>
            <person name="Varghese N."/>
            <person name="Submissions S."/>
        </authorList>
    </citation>
    <scope>NUCLEOTIDE SEQUENCE [LARGE SCALE GENOMIC DNA]</scope>
    <source>
        <strain evidence="7 8">DSM 15949</strain>
    </source>
</reference>
<evidence type="ECO:0000313" key="8">
    <source>
        <dbReference type="Proteomes" id="UP001157914"/>
    </source>
</evidence>
<dbReference type="SMART" id="SM00345">
    <property type="entry name" value="HTH_GNTR"/>
    <property type="match status" value="1"/>
</dbReference>
<dbReference type="InterPro" id="IPR000524">
    <property type="entry name" value="Tscrpt_reg_HTH_GntR"/>
</dbReference>
<dbReference type="PROSITE" id="PS50949">
    <property type="entry name" value="HTH_GNTR"/>
    <property type="match status" value="1"/>
</dbReference>
<dbReference type="InterPro" id="IPR036390">
    <property type="entry name" value="WH_DNA-bd_sf"/>
</dbReference>
<evidence type="ECO:0000313" key="7">
    <source>
        <dbReference type="EMBL" id="SMP05385.1"/>
    </source>
</evidence>
<dbReference type="SUPFAM" id="SSF53383">
    <property type="entry name" value="PLP-dependent transferases"/>
    <property type="match status" value="1"/>
</dbReference>
<evidence type="ECO:0000256" key="3">
    <source>
        <dbReference type="ARBA" id="ARBA00023015"/>
    </source>
</evidence>
<dbReference type="CDD" id="cd00609">
    <property type="entry name" value="AAT_like"/>
    <property type="match status" value="1"/>
</dbReference>
<name>A0ABY1NB53_9HYPH</name>
<comment type="similarity">
    <text evidence="1">In the C-terminal section; belongs to the class-I pyridoxal-phosphate-dependent aminotransferase family.</text>
</comment>
<dbReference type="InterPro" id="IPR051446">
    <property type="entry name" value="HTH_trans_reg/aminotransferase"/>
</dbReference>
<comment type="caution">
    <text evidence="7">The sequence shown here is derived from an EMBL/GenBank/DDBJ whole genome shotgun (WGS) entry which is preliminary data.</text>
</comment>
<dbReference type="Gene3D" id="1.10.10.10">
    <property type="entry name" value="Winged helix-like DNA-binding domain superfamily/Winged helix DNA-binding domain"/>
    <property type="match status" value="1"/>
</dbReference>
<dbReference type="Gene3D" id="3.40.640.10">
    <property type="entry name" value="Type I PLP-dependent aspartate aminotransferase-like (Major domain)"/>
    <property type="match status" value="1"/>
</dbReference>
<dbReference type="PANTHER" id="PTHR46577">
    <property type="entry name" value="HTH-TYPE TRANSCRIPTIONAL REGULATORY PROTEIN GABR"/>
    <property type="match status" value="1"/>
</dbReference>
<keyword evidence="7" id="KW-0032">Aminotransferase</keyword>
<evidence type="ECO:0000256" key="2">
    <source>
        <dbReference type="ARBA" id="ARBA00022898"/>
    </source>
</evidence>
<evidence type="ECO:0000256" key="4">
    <source>
        <dbReference type="ARBA" id="ARBA00023125"/>
    </source>
</evidence>
<sequence>MIEPVLPDGILTLDRDSGVALSEQIYRGIRDAVRSGHLQAGTRLPSSRRLAAGLSVGRNTVNTAYELLQTEGIIRSRSGAVPVVMEELRLETAIDAASGTRARPELSSRGALMAADMRGPGWGGRHSDGALQPGAPALDTFPFDDWARVLRRAARSVRSHNLQYRNYTGLPALKAELARHLLLERGVQADPEQILITASMQAILTLLAQGLADPGDTVWIEEPGYIGARTAFHGAGLKMVPLPTDGEGADPAAVPPGTKTPKMIYVTPSHNYPLGMRMPLARRLALIEAARVSGAIILEDDYDSEFLFVGRPVAALHGLAEAERIVYMGTFAKSLMPGLRIAFCVLPTSLIESMSQMVRNFGCAANVQTQAALAQFIDSGLYQKHLKHIRQIYEERGRYLVGTLRKRLGNQIDVDMPTGNVQVTAKFQDTVDDVALAKAMQARGFSVSPLSNCYIGGGRRSGLIIGFADATQDQVAAGVAALSVCLDDARSGSNRLG</sequence>
<dbReference type="InterPro" id="IPR036388">
    <property type="entry name" value="WH-like_DNA-bd_sf"/>
</dbReference>
<dbReference type="PRINTS" id="PR00035">
    <property type="entry name" value="HTHGNTR"/>
</dbReference>
<keyword evidence="7" id="KW-0808">Transferase</keyword>
<keyword evidence="2" id="KW-0663">Pyridoxal phosphate</keyword>
<evidence type="ECO:0000256" key="5">
    <source>
        <dbReference type="ARBA" id="ARBA00023163"/>
    </source>
</evidence>
<dbReference type="GO" id="GO:0008483">
    <property type="term" value="F:transaminase activity"/>
    <property type="evidence" value="ECO:0007669"/>
    <property type="project" value="UniProtKB-KW"/>
</dbReference>
<keyword evidence="4" id="KW-0238">DNA-binding</keyword>
<dbReference type="InterPro" id="IPR004839">
    <property type="entry name" value="Aminotransferase_I/II_large"/>
</dbReference>
<dbReference type="RefSeq" id="WP_155191792.1">
    <property type="nucleotide sequence ID" value="NZ_BAAAEA010000001.1"/>
</dbReference>